<dbReference type="InterPro" id="IPR026341">
    <property type="entry name" value="T9SS_type_B"/>
</dbReference>
<gene>
    <name evidence="1" type="ORF">J4050_06065</name>
</gene>
<dbReference type="RefSeq" id="WP_208153347.1">
    <property type="nucleotide sequence ID" value="NZ_JAGEVF010000004.1"/>
</dbReference>
<keyword evidence="2" id="KW-1185">Reference proteome</keyword>
<accession>A0ABS3T0N4</accession>
<evidence type="ECO:0000313" key="1">
    <source>
        <dbReference type="EMBL" id="MBO3116302.1"/>
    </source>
</evidence>
<feature type="non-terminal residue" evidence="1">
    <location>
        <position position="1"/>
    </location>
</feature>
<protein>
    <submittedName>
        <fullName evidence="1">Gliding motility-associated C-terminal domain-containing protein</fullName>
    </submittedName>
</protein>
<dbReference type="NCBIfam" id="TIGR04131">
    <property type="entry name" value="Bac_Flav_CTERM"/>
    <property type="match status" value="1"/>
</dbReference>
<sequence>DFTALSDDCGATGTATVTFTATDDCGNASSTTATFTIEDISGPTFTVPADITIECDVDPTNLNITGDVTDETDNCSSGLQASYSDNATPGACANESIITRTWTLMDECGNTSTLEQIINVVDNTIPTFTVPADITIECNLDPTDLSITGDVTDEADNCSTGLQATFQDIIVEGSCPNEYTIQRKWLLMDECENMNSYLQIITVQDTTAPIFNESLPPDISVECDAIPEAEILTAFDNCEDIVVDFGEEITAGACISDQIITRTWTAADSCGNSVSHIQIISVSDTTAPELVTPIDDNITAACDDIPEVPNLVFEDACSNAIDVEFNEESTQVNDFEDYSIIRTWTVTDDCGNSDIFTQNITVEISNVIEATDANRCVLDIEFDLFDLLSGDFDMDGTWTVVSGDASLDGSFFDPSTVEVGVYTFKYAITEGPCPTEVEVDVTIDDDCLVLACGKDNVVISKTVTANGDNINDFFEVKGIEVCGFVIELQIFNRWGAKIYESNNYQNNWNGIANGSSVGGSGQVPTGTYYYVINLRNSGLEPFAGPIYVATN</sequence>
<dbReference type="EMBL" id="JAGEVF010000004">
    <property type="protein sequence ID" value="MBO3116302.1"/>
    <property type="molecule type" value="Genomic_DNA"/>
</dbReference>
<dbReference type="Pfam" id="PF13585">
    <property type="entry name" value="CHU_C"/>
    <property type="match status" value="1"/>
</dbReference>
<comment type="caution">
    <text evidence="1">The sequence shown here is derived from an EMBL/GenBank/DDBJ whole genome shotgun (WGS) entry which is preliminary data.</text>
</comment>
<evidence type="ECO:0000313" key="2">
    <source>
        <dbReference type="Proteomes" id="UP000676776"/>
    </source>
</evidence>
<name>A0ABS3T0N4_9FLAO</name>
<proteinExistence type="predicted"/>
<organism evidence="1 2">
    <name type="scientific">Winogradskyella pelagia</name>
    <dbReference type="NCBI Taxonomy" id="2819984"/>
    <lineage>
        <taxon>Bacteria</taxon>
        <taxon>Pseudomonadati</taxon>
        <taxon>Bacteroidota</taxon>
        <taxon>Flavobacteriia</taxon>
        <taxon>Flavobacteriales</taxon>
        <taxon>Flavobacteriaceae</taxon>
        <taxon>Winogradskyella</taxon>
    </lineage>
</organism>
<dbReference type="Proteomes" id="UP000676776">
    <property type="component" value="Unassembled WGS sequence"/>
</dbReference>
<reference evidence="1 2" key="1">
    <citation type="submission" date="2021-03" db="EMBL/GenBank/DDBJ databases">
        <title>Winogradskyella sp. nov., isolated from costal sediment.</title>
        <authorList>
            <person name="Gao C."/>
        </authorList>
    </citation>
    <scope>NUCLEOTIDE SEQUENCE [LARGE SCALE GENOMIC DNA]</scope>
    <source>
        <strain evidence="1 2">DF17</strain>
    </source>
</reference>